<dbReference type="Proteomes" id="UP000593576">
    <property type="component" value="Unassembled WGS sequence"/>
</dbReference>
<accession>A0A7J9N3I8</accession>
<reference evidence="1 2" key="1">
    <citation type="journal article" date="2019" name="Genome Biol. Evol.">
        <title>Insights into the evolution of the New World diploid cottons (Gossypium, subgenus Houzingenia) based on genome sequencing.</title>
        <authorList>
            <person name="Grover C.E."/>
            <person name="Arick M.A. 2nd"/>
            <person name="Thrash A."/>
            <person name="Conover J.L."/>
            <person name="Sanders W.S."/>
            <person name="Peterson D.G."/>
            <person name="Frelichowski J.E."/>
            <person name="Scheffler J.A."/>
            <person name="Scheffler B.E."/>
            <person name="Wendel J.F."/>
        </authorList>
    </citation>
    <scope>NUCLEOTIDE SEQUENCE [LARGE SCALE GENOMIC DNA]</scope>
    <source>
        <strain evidence="1">1</strain>
        <tissue evidence="1">Leaf</tissue>
    </source>
</reference>
<comment type="caution">
    <text evidence="1">The sequence shown here is derived from an EMBL/GenBank/DDBJ whole genome shotgun (WGS) entry which is preliminary data.</text>
</comment>
<name>A0A7J9N3I8_GOSSC</name>
<keyword evidence="2" id="KW-1185">Reference proteome</keyword>
<dbReference type="EMBL" id="JABFAF010269728">
    <property type="protein sequence ID" value="MBA0877883.1"/>
    <property type="molecule type" value="Genomic_DNA"/>
</dbReference>
<sequence>MMRSSGFHQGRSQWWSIDQHHGLETLILMPTEKESRHCEWSWKRKDGLLKHYF</sequence>
<feature type="non-terminal residue" evidence="1">
    <location>
        <position position="1"/>
    </location>
</feature>
<evidence type="ECO:0000313" key="2">
    <source>
        <dbReference type="Proteomes" id="UP000593576"/>
    </source>
</evidence>
<evidence type="ECO:0000313" key="1">
    <source>
        <dbReference type="EMBL" id="MBA0877883.1"/>
    </source>
</evidence>
<protein>
    <submittedName>
        <fullName evidence="1">Uncharacterized protein</fullName>
    </submittedName>
</protein>
<proteinExistence type="predicted"/>
<gene>
    <name evidence="1" type="ORF">Goshw_010572</name>
</gene>
<organism evidence="1 2">
    <name type="scientific">Gossypium schwendimanii</name>
    <name type="common">Cotton</name>
    <dbReference type="NCBI Taxonomy" id="34291"/>
    <lineage>
        <taxon>Eukaryota</taxon>
        <taxon>Viridiplantae</taxon>
        <taxon>Streptophyta</taxon>
        <taxon>Embryophyta</taxon>
        <taxon>Tracheophyta</taxon>
        <taxon>Spermatophyta</taxon>
        <taxon>Magnoliopsida</taxon>
        <taxon>eudicotyledons</taxon>
        <taxon>Gunneridae</taxon>
        <taxon>Pentapetalae</taxon>
        <taxon>rosids</taxon>
        <taxon>malvids</taxon>
        <taxon>Malvales</taxon>
        <taxon>Malvaceae</taxon>
        <taxon>Malvoideae</taxon>
        <taxon>Gossypium</taxon>
    </lineage>
</organism>
<dbReference type="AlphaFoldDB" id="A0A7J9N3I8"/>